<dbReference type="Pfam" id="PF23658">
    <property type="entry name" value="PDZ_CPAF_rel"/>
    <property type="match status" value="1"/>
</dbReference>
<feature type="domain" description="Tail specific protease" evidence="2">
    <location>
        <begin position="413"/>
        <end position="649"/>
    </location>
</feature>
<accession>A0AAD6J230</accession>
<dbReference type="InterPro" id="IPR005151">
    <property type="entry name" value="Tail-specific_protease"/>
</dbReference>
<dbReference type="SUPFAM" id="SSF52096">
    <property type="entry name" value="ClpP/crotonase"/>
    <property type="match status" value="1"/>
</dbReference>
<dbReference type="Pfam" id="PF03572">
    <property type="entry name" value="Peptidase_S41"/>
    <property type="match status" value="1"/>
</dbReference>
<dbReference type="PANTHER" id="PTHR37049:SF4">
    <property type="entry name" value="RHODANESE DOMAIN-CONTAINING PROTEIN"/>
    <property type="match status" value="1"/>
</dbReference>
<dbReference type="AlphaFoldDB" id="A0AAD6J230"/>
<evidence type="ECO:0000313" key="5">
    <source>
        <dbReference type="Proteomes" id="UP001221413"/>
    </source>
</evidence>
<reference evidence="4" key="1">
    <citation type="submission" date="2023-01" db="EMBL/GenBank/DDBJ databases">
        <title>The chitinases involved in constricting ring structure development in the nematode-trapping fungus Drechslerella dactyloides.</title>
        <authorList>
            <person name="Wang R."/>
            <person name="Zhang L."/>
            <person name="Tang P."/>
            <person name="Li S."/>
            <person name="Liang L."/>
        </authorList>
    </citation>
    <scope>NUCLEOTIDE SEQUENCE</scope>
    <source>
        <strain evidence="4">YMF1.00031</strain>
    </source>
</reference>
<gene>
    <name evidence="4" type="ORF">Dda_1643</name>
</gene>
<dbReference type="InterPro" id="IPR056186">
    <property type="entry name" value="PDZ_CPAF-rel"/>
</dbReference>
<dbReference type="GO" id="GO:0008236">
    <property type="term" value="F:serine-type peptidase activity"/>
    <property type="evidence" value="ECO:0007669"/>
    <property type="project" value="InterPro"/>
</dbReference>
<feature type="chain" id="PRO_5042152845" description="Tail specific protease domain-containing protein" evidence="1">
    <location>
        <begin position="21"/>
        <end position="837"/>
    </location>
</feature>
<name>A0AAD6J230_DREDA</name>
<evidence type="ECO:0008006" key="6">
    <source>
        <dbReference type="Google" id="ProtNLM"/>
    </source>
</evidence>
<evidence type="ECO:0000256" key="1">
    <source>
        <dbReference type="SAM" id="SignalP"/>
    </source>
</evidence>
<proteinExistence type="predicted"/>
<dbReference type="GO" id="GO:0006508">
    <property type="term" value="P:proteolysis"/>
    <property type="evidence" value="ECO:0007669"/>
    <property type="project" value="InterPro"/>
</dbReference>
<sequence length="837" mass="91197">MIVKTTAAALLGLGCTFADAVSLPQIGILPAASIVKRQAAPAKYVPTEDDLSSGCANIARVAASFGRTSEAGSATAFPVDAKIAYDCLASIPLDKDAVLLFLNELKKFVQFQSTLEYLARPPSKSGQDPMDLLGGLTDIGTAVNSGSITSWNDVETRAEKLLDGCHEGHLYVTWPLPSLISFRAPFQLVSMSSDGTQLPKVYVADDAQLESTGNGQFNASAITQIDGQDVVQAIDKLMYYESSQSPDTRWNAAFQSQNPPKQGEFFTRTRYPGANTFVLTFENGTSTEYSYTAKALNVPGQNIWSKLTSGQDVWDKIINVPPAQNSGAAGKLRARALEDYKHRTMISPMDETLRRLKKRQTANNEVPPPDQLVILNGDFPDTPGVKPYIQDINQVVGGYFMADYDKSDDNSKTAIIDVTGFSPDNTTAEFATQAVQAAVEMFLAEAKRRKMERLIIDVRGNGGGYVNMGYDLYKQLFPSSEPYSGTRLRNHPASLKIAQAFTQLVNQEVIDDLIKNIGGGVGANLSVAQAARYEQATFASVSNLDQFLNLDANGTAFKSFGDFFGPVDIYDDQFTHTLTYDLRNLIAVGDLGYSITGYGDRASYANNPDPFKPENIILVTDGVCASTCGIFAEFLRNQQKIRTVVVGGRPDKEPSPAVGGTRGTQVIQHNAHMLKFVEIVEQNFAPRDAAEQAEWDGIFPRPFQLNIPEAAVNWKDNIRKTDPTQTPLQFYLEAADCRLFYTKQTLVYSHELWNRVDDLAWGSEDNCAQGSLKNANVVLGDANGVPVSIGPVTGPGFNSGANGDLPQLTGDYDVDTALWIWYGVRYSIGSSRGRTPA</sequence>
<dbReference type="PROSITE" id="PS51257">
    <property type="entry name" value="PROKAR_LIPOPROTEIN"/>
    <property type="match status" value="1"/>
</dbReference>
<dbReference type="InterPro" id="IPR052766">
    <property type="entry name" value="S41A_metabolite_peptidase"/>
</dbReference>
<evidence type="ECO:0000259" key="2">
    <source>
        <dbReference type="Pfam" id="PF03572"/>
    </source>
</evidence>
<dbReference type="PANTHER" id="PTHR37049">
    <property type="entry name" value="PEPTIDASE S41 FAMILY PROTEIN"/>
    <property type="match status" value="1"/>
</dbReference>
<organism evidence="4 5">
    <name type="scientific">Drechslerella dactyloides</name>
    <name type="common">Nematode-trapping fungus</name>
    <name type="synonym">Arthrobotrys dactyloides</name>
    <dbReference type="NCBI Taxonomy" id="74499"/>
    <lineage>
        <taxon>Eukaryota</taxon>
        <taxon>Fungi</taxon>
        <taxon>Dikarya</taxon>
        <taxon>Ascomycota</taxon>
        <taxon>Pezizomycotina</taxon>
        <taxon>Orbiliomycetes</taxon>
        <taxon>Orbiliales</taxon>
        <taxon>Orbiliaceae</taxon>
        <taxon>Drechslerella</taxon>
    </lineage>
</organism>
<dbReference type="InterPro" id="IPR029045">
    <property type="entry name" value="ClpP/crotonase-like_dom_sf"/>
</dbReference>
<keyword evidence="1" id="KW-0732">Signal</keyword>
<evidence type="ECO:0000313" key="4">
    <source>
        <dbReference type="EMBL" id="KAJ6263084.1"/>
    </source>
</evidence>
<protein>
    <recommendedName>
        <fullName evidence="6">Tail specific protease domain-containing protein</fullName>
    </recommendedName>
</protein>
<dbReference type="EMBL" id="JAQGDS010000002">
    <property type="protein sequence ID" value="KAJ6263084.1"/>
    <property type="molecule type" value="Genomic_DNA"/>
</dbReference>
<comment type="caution">
    <text evidence="4">The sequence shown here is derived from an EMBL/GenBank/DDBJ whole genome shotgun (WGS) entry which is preliminary data.</text>
</comment>
<feature type="domain" description="CPAF-like PDZ" evidence="3">
    <location>
        <begin position="181"/>
        <end position="295"/>
    </location>
</feature>
<keyword evidence="5" id="KW-1185">Reference proteome</keyword>
<dbReference type="Gene3D" id="3.90.226.10">
    <property type="entry name" value="2-enoyl-CoA Hydratase, Chain A, domain 1"/>
    <property type="match status" value="1"/>
</dbReference>
<evidence type="ECO:0000259" key="3">
    <source>
        <dbReference type="Pfam" id="PF23658"/>
    </source>
</evidence>
<dbReference type="Proteomes" id="UP001221413">
    <property type="component" value="Unassembled WGS sequence"/>
</dbReference>
<feature type="signal peptide" evidence="1">
    <location>
        <begin position="1"/>
        <end position="20"/>
    </location>
</feature>